<feature type="region of interest" description="Disordered" evidence="1">
    <location>
        <begin position="68"/>
        <end position="140"/>
    </location>
</feature>
<dbReference type="Proteomes" id="UP001176941">
    <property type="component" value="Chromosome 19"/>
</dbReference>
<proteinExistence type="predicted"/>
<reference evidence="2" key="1">
    <citation type="submission" date="2023-04" db="EMBL/GenBank/DDBJ databases">
        <authorList>
            <consortium name="ELIXIR-Norway"/>
        </authorList>
    </citation>
    <scope>NUCLEOTIDE SEQUENCE [LARGE SCALE GENOMIC DNA]</scope>
</reference>
<accession>A0ABN8YFN8</accession>
<sequence>MVSGAAARGGGHWAGGWGGHGEEGRAESKVDTSVLEIAGRAKACLSHKRDFVNQRFLGQVVPPLGMSFRDHGDHAPPVAALHRRSRPGGTPAECSRTETRQSPRGRLRNLGLGPSPPRTPVGPRQAASTSGPGVLTRDAGAHAACTRPGSHCKALEVQGWGGKPLAGPHPPPGWDPGQAVSGPAAPLPAPGGCKIAG</sequence>
<feature type="region of interest" description="Disordered" evidence="1">
    <location>
        <begin position="161"/>
        <end position="197"/>
    </location>
</feature>
<dbReference type="EMBL" id="OX459955">
    <property type="protein sequence ID" value="CAI9159956.1"/>
    <property type="molecule type" value="Genomic_DNA"/>
</dbReference>
<evidence type="ECO:0000313" key="3">
    <source>
        <dbReference type="Proteomes" id="UP001176941"/>
    </source>
</evidence>
<organism evidence="2 3">
    <name type="scientific">Rangifer tarandus platyrhynchus</name>
    <name type="common">Svalbard reindeer</name>
    <dbReference type="NCBI Taxonomy" id="3082113"/>
    <lineage>
        <taxon>Eukaryota</taxon>
        <taxon>Metazoa</taxon>
        <taxon>Chordata</taxon>
        <taxon>Craniata</taxon>
        <taxon>Vertebrata</taxon>
        <taxon>Euteleostomi</taxon>
        <taxon>Mammalia</taxon>
        <taxon>Eutheria</taxon>
        <taxon>Laurasiatheria</taxon>
        <taxon>Artiodactyla</taxon>
        <taxon>Ruminantia</taxon>
        <taxon>Pecora</taxon>
        <taxon>Cervidae</taxon>
        <taxon>Odocoileinae</taxon>
        <taxon>Rangifer</taxon>
    </lineage>
</organism>
<gene>
    <name evidence="2" type="ORF">MRATA1EN1_LOCUS8918</name>
</gene>
<feature type="region of interest" description="Disordered" evidence="1">
    <location>
        <begin position="1"/>
        <end position="25"/>
    </location>
</feature>
<protein>
    <submittedName>
        <fullName evidence="2">Uncharacterized protein</fullName>
    </submittedName>
</protein>
<keyword evidence="3" id="KW-1185">Reference proteome</keyword>
<feature type="compositionally biased region" description="Gly residues" evidence="1">
    <location>
        <begin position="7"/>
        <end position="19"/>
    </location>
</feature>
<evidence type="ECO:0000256" key="1">
    <source>
        <dbReference type="SAM" id="MobiDB-lite"/>
    </source>
</evidence>
<evidence type="ECO:0000313" key="2">
    <source>
        <dbReference type="EMBL" id="CAI9159956.1"/>
    </source>
</evidence>
<name>A0ABN8YFN8_RANTA</name>